<proteinExistence type="predicted"/>
<dbReference type="AlphaFoldDB" id="A0A1Z4JN11"/>
<evidence type="ECO:0000313" key="2">
    <source>
        <dbReference type="Proteomes" id="UP000217895"/>
    </source>
</evidence>
<accession>A0A1Z4JN11</accession>
<gene>
    <name evidence="1" type="ORF">NIES2135_50280</name>
</gene>
<evidence type="ECO:0000313" key="1">
    <source>
        <dbReference type="EMBL" id="BAY58155.1"/>
    </source>
</evidence>
<dbReference type="Proteomes" id="UP000217895">
    <property type="component" value="Chromosome"/>
</dbReference>
<protein>
    <submittedName>
        <fullName evidence="1">Uncharacterized protein</fullName>
    </submittedName>
</protein>
<reference evidence="1 2" key="1">
    <citation type="submission" date="2017-06" db="EMBL/GenBank/DDBJ databases">
        <title>Genome sequencing of cyanobaciteial culture collection at National Institute for Environmental Studies (NIES).</title>
        <authorList>
            <person name="Hirose Y."/>
            <person name="Shimura Y."/>
            <person name="Fujisawa T."/>
            <person name="Nakamura Y."/>
            <person name="Kawachi M."/>
        </authorList>
    </citation>
    <scope>NUCLEOTIDE SEQUENCE [LARGE SCALE GENOMIC DNA]</scope>
    <source>
        <strain evidence="1 2">NIES-2135</strain>
    </source>
</reference>
<keyword evidence="2" id="KW-1185">Reference proteome</keyword>
<sequence>MLSRNLQVSKRRLLLFAGSVFIVQSIRPLNKAIASLSVSQDRPYWRFCNKCYVMFYTDAETNSCAAGGTHSAQGYKFRLPFGGSETPTRQRSWRCCKKCQAMFFNGYSRKGICPAGGGHVADQTFAYVLPHDVPGTPTAQTDWRFCNKCHAMFFDGYSDKGQCAAGESHVAQGYNFVLPHSR</sequence>
<name>A0A1Z4JN11_LEPBY</name>
<dbReference type="EMBL" id="AP018203">
    <property type="protein sequence ID" value="BAY58155.1"/>
    <property type="molecule type" value="Genomic_DNA"/>
</dbReference>
<organism evidence="1 2">
    <name type="scientific">Leptolyngbya boryana NIES-2135</name>
    <dbReference type="NCBI Taxonomy" id="1973484"/>
    <lineage>
        <taxon>Bacteria</taxon>
        <taxon>Bacillati</taxon>
        <taxon>Cyanobacteriota</taxon>
        <taxon>Cyanophyceae</taxon>
        <taxon>Leptolyngbyales</taxon>
        <taxon>Leptolyngbyaceae</taxon>
        <taxon>Leptolyngbya group</taxon>
        <taxon>Leptolyngbya</taxon>
    </lineage>
</organism>